<proteinExistence type="predicted"/>
<keyword evidence="1" id="KW-1133">Transmembrane helix</keyword>
<sequence length="249" mass="26716">MKSATKAVRILSLGAVAAIAIWLWPFFSLFLQDHHVWHQKLELTVETAEGMRTGAAIVEVRAAFGQQPLSGNEVSYELSGEATVVEVAPGRYLFALLGGTEERYACAAGKALGWGGPWNPSNSGLQRGEWLADVPRQAGKPAVSVSKGCLPAMVTFDDITDPKTVRQVDPEDLAATFGPGVRLKAVTLTVTDEPVAPWQDGQVAEVLPKAFFDAWGAVHRGALAQGIRDPYFSSLLGQLSRSDFQIGGR</sequence>
<name>A0ABT2X3Y1_9RHOB</name>
<evidence type="ECO:0000256" key="1">
    <source>
        <dbReference type="SAM" id="Phobius"/>
    </source>
</evidence>
<accession>A0ABT2X3Y1</accession>
<keyword evidence="3" id="KW-1185">Reference proteome</keyword>
<dbReference type="Proteomes" id="UP001209535">
    <property type="component" value="Unassembled WGS sequence"/>
</dbReference>
<keyword evidence="1" id="KW-0812">Transmembrane</keyword>
<keyword evidence="1" id="KW-0472">Membrane</keyword>
<feature type="transmembrane region" description="Helical" evidence="1">
    <location>
        <begin position="7"/>
        <end position="31"/>
    </location>
</feature>
<comment type="caution">
    <text evidence="2">The sequence shown here is derived from an EMBL/GenBank/DDBJ whole genome shotgun (WGS) entry which is preliminary data.</text>
</comment>
<organism evidence="2 3">
    <name type="scientific">Albidovulum salinarum</name>
    <dbReference type="NCBI Taxonomy" id="2984153"/>
    <lineage>
        <taxon>Bacteria</taxon>
        <taxon>Pseudomonadati</taxon>
        <taxon>Pseudomonadota</taxon>
        <taxon>Alphaproteobacteria</taxon>
        <taxon>Rhodobacterales</taxon>
        <taxon>Paracoccaceae</taxon>
        <taxon>Albidovulum</taxon>
    </lineage>
</organism>
<dbReference type="RefSeq" id="WP_263336229.1">
    <property type="nucleotide sequence ID" value="NZ_JAOVQO010000010.1"/>
</dbReference>
<protein>
    <submittedName>
        <fullName evidence="2">Uncharacterized protein</fullName>
    </submittedName>
</protein>
<evidence type="ECO:0000313" key="2">
    <source>
        <dbReference type="EMBL" id="MCU9848648.1"/>
    </source>
</evidence>
<dbReference type="EMBL" id="JAOVQO010000010">
    <property type="protein sequence ID" value="MCU9848648.1"/>
    <property type="molecule type" value="Genomic_DNA"/>
</dbReference>
<gene>
    <name evidence="2" type="ORF">OEZ60_11595</name>
</gene>
<evidence type="ECO:0000313" key="3">
    <source>
        <dbReference type="Proteomes" id="UP001209535"/>
    </source>
</evidence>
<reference evidence="2 3" key="1">
    <citation type="submission" date="2022-10" db="EMBL/GenBank/DDBJ databases">
        <title>Defluviimonas sp. nov., isolated from ocean surface sediments.</title>
        <authorList>
            <person name="He W."/>
            <person name="Wang L."/>
            <person name="Zhang D.-F."/>
        </authorList>
    </citation>
    <scope>NUCLEOTIDE SEQUENCE [LARGE SCALE GENOMIC DNA]</scope>
    <source>
        <strain evidence="2 3">WL0024</strain>
    </source>
</reference>